<dbReference type="PANTHER" id="PTHR35333:SF4">
    <property type="entry name" value="SLR0121 PROTEIN"/>
    <property type="match status" value="1"/>
</dbReference>
<dbReference type="EMBL" id="DVJO01000093">
    <property type="protein sequence ID" value="HIS82825.1"/>
    <property type="molecule type" value="Genomic_DNA"/>
</dbReference>
<dbReference type="InterPro" id="IPR000871">
    <property type="entry name" value="Beta-lactam_class-A"/>
</dbReference>
<dbReference type="InterPro" id="IPR012338">
    <property type="entry name" value="Beta-lactam/transpept-like"/>
</dbReference>
<proteinExistence type="predicted"/>
<organism evidence="3 4">
    <name type="scientific">Candidatus Scatenecus faecavium</name>
    <dbReference type="NCBI Taxonomy" id="2840915"/>
    <lineage>
        <taxon>Bacteria</taxon>
        <taxon>Candidatus Scatenecus</taxon>
    </lineage>
</organism>
<evidence type="ECO:0000313" key="4">
    <source>
        <dbReference type="Proteomes" id="UP000824139"/>
    </source>
</evidence>
<dbReference type="GO" id="GO:0046677">
    <property type="term" value="P:response to antibiotic"/>
    <property type="evidence" value="ECO:0007669"/>
    <property type="project" value="InterPro"/>
</dbReference>
<dbReference type="GO" id="GO:0008800">
    <property type="term" value="F:beta-lactamase activity"/>
    <property type="evidence" value="ECO:0007669"/>
    <property type="project" value="InterPro"/>
</dbReference>
<evidence type="ECO:0000256" key="1">
    <source>
        <dbReference type="SAM" id="Phobius"/>
    </source>
</evidence>
<protein>
    <submittedName>
        <fullName evidence="3">Serine hydrolase</fullName>
    </submittedName>
</protein>
<feature type="transmembrane region" description="Helical" evidence="1">
    <location>
        <begin position="53"/>
        <end position="75"/>
    </location>
</feature>
<keyword evidence="1" id="KW-0472">Membrane</keyword>
<dbReference type="PANTHER" id="PTHR35333">
    <property type="entry name" value="BETA-LACTAMASE"/>
    <property type="match status" value="1"/>
</dbReference>
<dbReference type="Gene3D" id="3.40.710.10">
    <property type="entry name" value="DD-peptidase/beta-lactamase superfamily"/>
    <property type="match status" value="1"/>
</dbReference>
<feature type="domain" description="Beta-lactamase class A catalytic" evidence="2">
    <location>
        <begin position="157"/>
        <end position="365"/>
    </location>
</feature>
<reference evidence="3" key="2">
    <citation type="journal article" date="2021" name="PeerJ">
        <title>Extensive microbial diversity within the chicken gut microbiome revealed by metagenomics and culture.</title>
        <authorList>
            <person name="Gilroy R."/>
            <person name="Ravi A."/>
            <person name="Getino M."/>
            <person name="Pursley I."/>
            <person name="Horton D.L."/>
            <person name="Alikhan N.F."/>
            <person name="Baker D."/>
            <person name="Gharbi K."/>
            <person name="Hall N."/>
            <person name="Watson M."/>
            <person name="Adriaenssens E.M."/>
            <person name="Foster-Nyarko E."/>
            <person name="Jarju S."/>
            <person name="Secka A."/>
            <person name="Antonio M."/>
            <person name="Oren A."/>
            <person name="Chaudhuri R.R."/>
            <person name="La Ragione R."/>
            <person name="Hildebrand F."/>
            <person name="Pallen M.J."/>
        </authorList>
    </citation>
    <scope>NUCLEOTIDE SEQUENCE</scope>
    <source>
        <strain evidence="3">CHK152-2994</strain>
    </source>
</reference>
<comment type="caution">
    <text evidence="3">The sequence shown here is derived from an EMBL/GenBank/DDBJ whole genome shotgun (WGS) entry which is preliminary data.</text>
</comment>
<sequence length="392" mass="44454">MPRLAEKYGYRENYNNTVYMPRRTYINAAGAKVREAQPRYVKQKSKKAQKNIFLHRIISILFLTSLAMFVFPITYNRIVKSFFYKSPYPSVKTDYQKLLTPTSSYLYNDIFLDTYSLKGAETKKPQMTALTMNERLSGLENQLENLSSLYPSIEPAVFVWDYDTGNYAGINSDKLYSAASIIKIPVLIQLFRSIEAGQLTIYDTMKLTDYYRAEGSGSLQFKAENSVWTIDDLARIMITESDNSATNMIMAKLGSMTDVNSGIRQWGLSKTRVNTWLPDMNGTNFTTAEDLGRMLYNLDNPNFLSISSREKIFDYMGHVHNDRLIPAGLGAGAVFLHKTGDIGKMLGDAGIVYAPNGKKYIVAILANRPYNSPLGKDYIVKASEIIYNYMVR</sequence>
<keyword evidence="1" id="KW-0812">Transmembrane</keyword>
<dbReference type="InterPro" id="IPR045155">
    <property type="entry name" value="Beta-lactam_cat"/>
</dbReference>
<evidence type="ECO:0000259" key="2">
    <source>
        <dbReference type="Pfam" id="PF13354"/>
    </source>
</evidence>
<dbReference type="Pfam" id="PF13354">
    <property type="entry name" value="Beta-lactamase2"/>
    <property type="match status" value="1"/>
</dbReference>
<dbReference type="GO" id="GO:0030655">
    <property type="term" value="P:beta-lactam antibiotic catabolic process"/>
    <property type="evidence" value="ECO:0007669"/>
    <property type="project" value="InterPro"/>
</dbReference>
<reference evidence="3" key="1">
    <citation type="submission" date="2020-10" db="EMBL/GenBank/DDBJ databases">
        <authorList>
            <person name="Gilroy R."/>
        </authorList>
    </citation>
    <scope>NUCLEOTIDE SEQUENCE</scope>
    <source>
        <strain evidence="3">CHK152-2994</strain>
    </source>
</reference>
<evidence type="ECO:0000313" key="3">
    <source>
        <dbReference type="EMBL" id="HIS82825.1"/>
    </source>
</evidence>
<gene>
    <name evidence="3" type="ORF">IAD41_04390</name>
</gene>
<dbReference type="Proteomes" id="UP000824139">
    <property type="component" value="Unassembled WGS sequence"/>
</dbReference>
<dbReference type="AlphaFoldDB" id="A0A9D1K3D6"/>
<accession>A0A9D1K3D6</accession>
<name>A0A9D1K3D6_9BACT</name>
<keyword evidence="3" id="KW-0378">Hydrolase</keyword>
<keyword evidence="1" id="KW-1133">Transmembrane helix</keyword>
<dbReference type="SUPFAM" id="SSF56601">
    <property type="entry name" value="beta-lactamase/transpeptidase-like"/>
    <property type="match status" value="1"/>
</dbReference>